<dbReference type="Proteomes" id="UP000747110">
    <property type="component" value="Unassembled WGS sequence"/>
</dbReference>
<keyword evidence="1" id="KW-0732">Signal</keyword>
<evidence type="ECO:0000313" key="2">
    <source>
        <dbReference type="EMBL" id="GIL93191.1"/>
    </source>
</evidence>
<comment type="caution">
    <text evidence="2">The sequence shown here is derived from an EMBL/GenBank/DDBJ whole genome shotgun (WGS) entry which is preliminary data.</text>
</comment>
<evidence type="ECO:0000256" key="1">
    <source>
        <dbReference type="SAM" id="SignalP"/>
    </source>
</evidence>
<proteinExistence type="predicted"/>
<accession>A0A8J4FWG1</accession>
<feature type="signal peptide" evidence="1">
    <location>
        <begin position="1"/>
        <end position="17"/>
    </location>
</feature>
<feature type="chain" id="PRO_5035234927" evidence="1">
    <location>
        <begin position="18"/>
        <end position="99"/>
    </location>
</feature>
<gene>
    <name evidence="2" type="ORF">Vretifemale_20585</name>
</gene>
<evidence type="ECO:0000313" key="3">
    <source>
        <dbReference type="Proteomes" id="UP000747110"/>
    </source>
</evidence>
<dbReference type="AlphaFoldDB" id="A0A8J4FWG1"/>
<keyword evidence="3" id="KW-1185">Reference proteome</keyword>
<feature type="non-terminal residue" evidence="2">
    <location>
        <position position="1"/>
    </location>
</feature>
<name>A0A8J4FWG1_9CHLO</name>
<dbReference type="EMBL" id="BNCP01000089">
    <property type="protein sequence ID" value="GIL93191.1"/>
    <property type="molecule type" value="Genomic_DNA"/>
</dbReference>
<dbReference type="OrthoDB" id="10511317at2759"/>
<organism evidence="2 3">
    <name type="scientific">Volvox reticuliferus</name>
    <dbReference type="NCBI Taxonomy" id="1737510"/>
    <lineage>
        <taxon>Eukaryota</taxon>
        <taxon>Viridiplantae</taxon>
        <taxon>Chlorophyta</taxon>
        <taxon>core chlorophytes</taxon>
        <taxon>Chlorophyceae</taxon>
        <taxon>CS clade</taxon>
        <taxon>Chlamydomonadales</taxon>
        <taxon>Volvocaceae</taxon>
        <taxon>Volvox</taxon>
    </lineage>
</organism>
<protein>
    <submittedName>
        <fullName evidence="2">Uncharacterized protein</fullName>
    </submittedName>
</protein>
<reference evidence="2" key="1">
    <citation type="journal article" date="2021" name="Proc. Natl. Acad. Sci. U.S.A.">
        <title>Three genomes in the algal genus Volvox reveal the fate of a haploid sex-determining region after a transition to homothallism.</title>
        <authorList>
            <person name="Yamamoto K."/>
            <person name="Hamaji T."/>
            <person name="Kawai-Toyooka H."/>
            <person name="Matsuzaki R."/>
            <person name="Takahashi F."/>
            <person name="Nishimura Y."/>
            <person name="Kawachi M."/>
            <person name="Noguchi H."/>
            <person name="Minakuchi Y."/>
            <person name="Umen J.G."/>
            <person name="Toyoda A."/>
            <person name="Nozaki H."/>
        </authorList>
    </citation>
    <scope>NUCLEOTIDE SEQUENCE</scope>
    <source>
        <strain evidence="2">NIES-3786</strain>
    </source>
</reference>
<sequence length="99" mass="10853">GFCTFLRPDSLLSVVWAQVCEVEGLAVFRYKPLNWKGRIVKPESAPVLQFPLCGLPKLRFGVRSAPGAFESAVAFSAVYFWGGTVVSFGVSSWWSGTFS</sequence>